<dbReference type="OrthoDB" id="5313995at2759"/>
<keyword evidence="3" id="KW-1185">Reference proteome</keyword>
<gene>
    <name evidence="2" type="ORF">P153DRAFT_369884</name>
</gene>
<protein>
    <submittedName>
        <fullName evidence="2">Uncharacterized protein</fullName>
    </submittedName>
</protein>
<dbReference type="AlphaFoldDB" id="A0A6A6A438"/>
<dbReference type="RefSeq" id="XP_033520276.1">
    <property type="nucleotide sequence ID" value="XM_033668882.1"/>
</dbReference>
<accession>A0A6A6A438</accession>
<feature type="compositionally biased region" description="Polar residues" evidence="1">
    <location>
        <begin position="39"/>
        <end position="57"/>
    </location>
</feature>
<evidence type="ECO:0000256" key="1">
    <source>
        <dbReference type="SAM" id="MobiDB-lite"/>
    </source>
</evidence>
<evidence type="ECO:0000313" key="2">
    <source>
        <dbReference type="EMBL" id="KAF2125884.1"/>
    </source>
</evidence>
<dbReference type="EMBL" id="ML977515">
    <property type="protein sequence ID" value="KAF2125884.1"/>
    <property type="molecule type" value="Genomic_DNA"/>
</dbReference>
<evidence type="ECO:0000313" key="3">
    <source>
        <dbReference type="Proteomes" id="UP000799771"/>
    </source>
</evidence>
<dbReference type="GeneID" id="54409314"/>
<sequence length="57" mass="6180">MPQTYLATPDHSLHPTPCTHIISCPVALPPPRMHFTAPAPSTSSHPTKQSNPFQIPP</sequence>
<proteinExistence type="predicted"/>
<dbReference type="Proteomes" id="UP000799771">
    <property type="component" value="Unassembled WGS sequence"/>
</dbReference>
<name>A0A6A6A438_9PLEO</name>
<feature type="region of interest" description="Disordered" evidence="1">
    <location>
        <begin position="32"/>
        <end position="57"/>
    </location>
</feature>
<organism evidence="2 3">
    <name type="scientific">Dothidotthia symphoricarpi CBS 119687</name>
    <dbReference type="NCBI Taxonomy" id="1392245"/>
    <lineage>
        <taxon>Eukaryota</taxon>
        <taxon>Fungi</taxon>
        <taxon>Dikarya</taxon>
        <taxon>Ascomycota</taxon>
        <taxon>Pezizomycotina</taxon>
        <taxon>Dothideomycetes</taxon>
        <taxon>Pleosporomycetidae</taxon>
        <taxon>Pleosporales</taxon>
        <taxon>Dothidotthiaceae</taxon>
        <taxon>Dothidotthia</taxon>
    </lineage>
</organism>
<reference evidence="2" key="1">
    <citation type="journal article" date="2020" name="Stud. Mycol.">
        <title>101 Dothideomycetes genomes: a test case for predicting lifestyles and emergence of pathogens.</title>
        <authorList>
            <person name="Haridas S."/>
            <person name="Albert R."/>
            <person name="Binder M."/>
            <person name="Bloem J."/>
            <person name="Labutti K."/>
            <person name="Salamov A."/>
            <person name="Andreopoulos B."/>
            <person name="Baker S."/>
            <person name="Barry K."/>
            <person name="Bills G."/>
            <person name="Bluhm B."/>
            <person name="Cannon C."/>
            <person name="Castanera R."/>
            <person name="Culley D."/>
            <person name="Daum C."/>
            <person name="Ezra D."/>
            <person name="Gonzalez J."/>
            <person name="Henrissat B."/>
            <person name="Kuo A."/>
            <person name="Liang C."/>
            <person name="Lipzen A."/>
            <person name="Lutzoni F."/>
            <person name="Magnuson J."/>
            <person name="Mondo S."/>
            <person name="Nolan M."/>
            <person name="Ohm R."/>
            <person name="Pangilinan J."/>
            <person name="Park H.-J."/>
            <person name="Ramirez L."/>
            <person name="Alfaro M."/>
            <person name="Sun H."/>
            <person name="Tritt A."/>
            <person name="Yoshinaga Y."/>
            <person name="Zwiers L.-H."/>
            <person name="Turgeon B."/>
            <person name="Goodwin S."/>
            <person name="Spatafora J."/>
            <person name="Crous P."/>
            <person name="Grigoriev I."/>
        </authorList>
    </citation>
    <scope>NUCLEOTIDE SEQUENCE</scope>
    <source>
        <strain evidence="2">CBS 119687</strain>
    </source>
</reference>